<evidence type="ECO:0000313" key="4">
    <source>
        <dbReference type="EMBL" id="MFD0860864.1"/>
    </source>
</evidence>
<feature type="transmembrane region" description="Helical" evidence="1">
    <location>
        <begin position="211"/>
        <end position="231"/>
    </location>
</feature>
<feature type="transmembrane region" description="Helical" evidence="1">
    <location>
        <begin position="362"/>
        <end position="383"/>
    </location>
</feature>
<feature type="transmembrane region" description="Helical" evidence="1">
    <location>
        <begin position="252"/>
        <end position="273"/>
    </location>
</feature>
<dbReference type="InterPro" id="IPR052529">
    <property type="entry name" value="Bact_Transport_Assoc"/>
</dbReference>
<evidence type="ECO:0000313" key="5">
    <source>
        <dbReference type="Proteomes" id="UP001596978"/>
    </source>
</evidence>
<dbReference type="InterPro" id="IPR007349">
    <property type="entry name" value="DUF418"/>
</dbReference>
<feature type="transmembrane region" description="Helical" evidence="1">
    <location>
        <begin position="63"/>
        <end position="83"/>
    </location>
</feature>
<feature type="domain" description="DUF418" evidence="2">
    <location>
        <begin position="232"/>
        <end position="402"/>
    </location>
</feature>
<accession>A0ABW3CSV9</accession>
<evidence type="ECO:0000256" key="1">
    <source>
        <dbReference type="SAM" id="Phobius"/>
    </source>
</evidence>
<evidence type="ECO:0000259" key="3">
    <source>
        <dbReference type="Pfam" id="PF07786"/>
    </source>
</evidence>
<feature type="transmembrane region" description="Helical" evidence="1">
    <location>
        <begin position="119"/>
        <end position="136"/>
    </location>
</feature>
<protein>
    <submittedName>
        <fullName evidence="4">DUF418 domain-containing protein</fullName>
    </submittedName>
</protein>
<feature type="domain" description="Heparan-alpha-glucosaminide N-acetyltransferase catalytic" evidence="3">
    <location>
        <begin position="11"/>
        <end position="188"/>
    </location>
</feature>
<dbReference type="RefSeq" id="WP_386402796.1">
    <property type="nucleotide sequence ID" value="NZ_JBHTJH010000002.1"/>
</dbReference>
<dbReference type="Proteomes" id="UP001596978">
    <property type="component" value="Unassembled WGS sequence"/>
</dbReference>
<dbReference type="Pfam" id="PF04235">
    <property type="entry name" value="DUF418"/>
    <property type="match status" value="1"/>
</dbReference>
<keyword evidence="1" id="KW-0812">Transmembrane</keyword>
<gene>
    <name evidence="4" type="ORF">ACFQ1M_01480</name>
</gene>
<feature type="transmembrane region" description="Helical" evidence="1">
    <location>
        <begin position="95"/>
        <end position="113"/>
    </location>
</feature>
<organism evidence="4 5">
    <name type="scientific">Sungkyunkwania multivorans</name>
    <dbReference type="NCBI Taxonomy" id="1173618"/>
    <lineage>
        <taxon>Bacteria</taxon>
        <taxon>Pseudomonadati</taxon>
        <taxon>Bacteroidota</taxon>
        <taxon>Flavobacteriia</taxon>
        <taxon>Flavobacteriales</taxon>
        <taxon>Flavobacteriaceae</taxon>
        <taxon>Sungkyunkwania</taxon>
    </lineage>
</organism>
<sequence>MTDQPTNQTDRIQVIDALRGFALAGIVLVHMVENYVGGPPPAALSAATDQGVLDSIVSGIMGLFIRGKFFALFSFLFGLSFFIQMDRGAKKGSYFGGRFLWRLLLLLGIGYVHHLFYRGDILTIYAMLGILLIPFYRVNKKWIITIVAIIFLGAFRYLVFFVFQGENLLIDFDMDPNSKQVTDYYDILKNGSFVEVAQSNATEGHLMKLDFQLGIFARGYLTFGFFLLGLLAGKSAFFQKFKNHKKQLKKGLIWSIVLFVMASIGMIALFAVATNKGQVPPTFDNWTVMAALSFYDLSNIFMTFILIIAFLLIYMKLKGERFLLKFSPYGRMALTNYVGQTVLGTFILYGWGLGLIGELRNIYTFSIGLAIIILQLVISKWWLDNFKYGPLEWLWRSLTYLKVFPLKKDL</sequence>
<proteinExistence type="predicted"/>
<evidence type="ECO:0000259" key="2">
    <source>
        <dbReference type="Pfam" id="PF04235"/>
    </source>
</evidence>
<keyword evidence="5" id="KW-1185">Reference proteome</keyword>
<dbReference type="EMBL" id="JBHTJH010000002">
    <property type="protein sequence ID" value="MFD0860864.1"/>
    <property type="molecule type" value="Genomic_DNA"/>
</dbReference>
<feature type="transmembrane region" description="Helical" evidence="1">
    <location>
        <begin position="334"/>
        <end position="356"/>
    </location>
</feature>
<reference evidence="5" key="1">
    <citation type="journal article" date="2019" name="Int. J. Syst. Evol. Microbiol.">
        <title>The Global Catalogue of Microorganisms (GCM) 10K type strain sequencing project: providing services to taxonomists for standard genome sequencing and annotation.</title>
        <authorList>
            <consortium name="The Broad Institute Genomics Platform"/>
            <consortium name="The Broad Institute Genome Sequencing Center for Infectious Disease"/>
            <person name="Wu L."/>
            <person name="Ma J."/>
        </authorList>
    </citation>
    <scope>NUCLEOTIDE SEQUENCE [LARGE SCALE GENOMIC DNA]</scope>
    <source>
        <strain evidence="5">CCUG 62952</strain>
    </source>
</reference>
<feature type="transmembrane region" description="Helical" evidence="1">
    <location>
        <begin position="143"/>
        <end position="163"/>
    </location>
</feature>
<dbReference type="PANTHER" id="PTHR30590">
    <property type="entry name" value="INNER MEMBRANE PROTEIN"/>
    <property type="match status" value="1"/>
</dbReference>
<name>A0ABW3CSV9_9FLAO</name>
<keyword evidence="1" id="KW-1133">Transmembrane helix</keyword>
<feature type="transmembrane region" description="Helical" evidence="1">
    <location>
        <begin position="12"/>
        <end position="32"/>
    </location>
</feature>
<comment type="caution">
    <text evidence="4">The sequence shown here is derived from an EMBL/GenBank/DDBJ whole genome shotgun (WGS) entry which is preliminary data.</text>
</comment>
<dbReference type="PANTHER" id="PTHR30590:SF2">
    <property type="entry name" value="INNER MEMBRANE PROTEIN"/>
    <property type="match status" value="1"/>
</dbReference>
<feature type="transmembrane region" description="Helical" evidence="1">
    <location>
        <begin position="293"/>
        <end position="314"/>
    </location>
</feature>
<dbReference type="Pfam" id="PF07786">
    <property type="entry name" value="HGSNAT_cat"/>
    <property type="match status" value="1"/>
</dbReference>
<keyword evidence="1" id="KW-0472">Membrane</keyword>
<dbReference type="InterPro" id="IPR012429">
    <property type="entry name" value="HGSNAT_cat"/>
</dbReference>